<comment type="caution">
    <text evidence="2">The sequence shown here is derived from an EMBL/GenBank/DDBJ whole genome shotgun (WGS) entry which is preliminary data.</text>
</comment>
<feature type="compositionally biased region" description="Polar residues" evidence="1">
    <location>
        <begin position="33"/>
        <end position="42"/>
    </location>
</feature>
<feature type="compositionally biased region" description="Basic and acidic residues" evidence="1">
    <location>
        <begin position="1"/>
        <end position="18"/>
    </location>
</feature>
<organism evidence="2 3">
    <name type="scientific">Chara braunii</name>
    <name type="common">Braun's stonewort</name>
    <dbReference type="NCBI Taxonomy" id="69332"/>
    <lineage>
        <taxon>Eukaryota</taxon>
        <taxon>Viridiplantae</taxon>
        <taxon>Streptophyta</taxon>
        <taxon>Charophyceae</taxon>
        <taxon>Charales</taxon>
        <taxon>Characeae</taxon>
        <taxon>Chara</taxon>
    </lineage>
</organism>
<gene>
    <name evidence="2" type="ORF">CBR_g20062</name>
</gene>
<dbReference type="AlphaFoldDB" id="A0A388KZM0"/>
<proteinExistence type="predicted"/>
<sequence length="332" mass="35563">MRDVATLRSDQVRLDSHMSARTLFPDAEESPSRRAQQGSPVHNTLLLEEGEHWRSRAVLEGPTAGVLETGAGECERHASEGVSVDVDSKSTAAPGEEERSPEAHVVQREEETEHWQPRTVLETGGSEYERHASEGASVDTDSESTAAPGETHALQREKETQHRSACEVVKGLDAGVLVIGTSEEVPHSSSDVATTREGVVKGHQWTFVEAPLLGDDEGEEEPVVEARVLGDKKGGEPMVEGGEVTVVIQMDPQWKDDDSSPTGSGEEQGDRVSVHSAGRELVLHETIELGNDSAATELVSDSGVAKVQNVESSVEVGEVAVSIKDGSRVERS</sequence>
<dbReference type="Gramene" id="GBG75432">
    <property type="protein sequence ID" value="GBG75432"/>
    <property type="gene ID" value="CBR_g20062"/>
</dbReference>
<evidence type="ECO:0000256" key="1">
    <source>
        <dbReference type="SAM" id="MobiDB-lite"/>
    </source>
</evidence>
<feature type="region of interest" description="Disordered" evidence="1">
    <location>
        <begin position="1"/>
        <end position="44"/>
    </location>
</feature>
<reference evidence="2 3" key="1">
    <citation type="journal article" date="2018" name="Cell">
        <title>The Chara Genome: Secondary Complexity and Implications for Plant Terrestrialization.</title>
        <authorList>
            <person name="Nishiyama T."/>
            <person name="Sakayama H."/>
            <person name="Vries J.D."/>
            <person name="Buschmann H."/>
            <person name="Saint-Marcoux D."/>
            <person name="Ullrich K.K."/>
            <person name="Haas F.B."/>
            <person name="Vanderstraeten L."/>
            <person name="Becker D."/>
            <person name="Lang D."/>
            <person name="Vosolsobe S."/>
            <person name="Rombauts S."/>
            <person name="Wilhelmsson P.K.I."/>
            <person name="Janitza P."/>
            <person name="Kern R."/>
            <person name="Heyl A."/>
            <person name="Rumpler F."/>
            <person name="Villalobos L.I.A.C."/>
            <person name="Clay J.M."/>
            <person name="Skokan R."/>
            <person name="Toyoda A."/>
            <person name="Suzuki Y."/>
            <person name="Kagoshima H."/>
            <person name="Schijlen E."/>
            <person name="Tajeshwar N."/>
            <person name="Catarino B."/>
            <person name="Hetherington A.J."/>
            <person name="Saltykova A."/>
            <person name="Bonnot C."/>
            <person name="Breuninger H."/>
            <person name="Symeonidi A."/>
            <person name="Radhakrishnan G.V."/>
            <person name="Van Nieuwerburgh F."/>
            <person name="Deforce D."/>
            <person name="Chang C."/>
            <person name="Karol K.G."/>
            <person name="Hedrich R."/>
            <person name="Ulvskov P."/>
            <person name="Glockner G."/>
            <person name="Delwiche C.F."/>
            <person name="Petrasek J."/>
            <person name="Van de Peer Y."/>
            <person name="Friml J."/>
            <person name="Beilby M."/>
            <person name="Dolan L."/>
            <person name="Kohara Y."/>
            <person name="Sugano S."/>
            <person name="Fujiyama A."/>
            <person name="Delaux P.-M."/>
            <person name="Quint M."/>
            <person name="TheiBen G."/>
            <person name="Hagemann M."/>
            <person name="Harholt J."/>
            <person name="Dunand C."/>
            <person name="Zachgo S."/>
            <person name="Langdale J."/>
            <person name="Maumus F."/>
            <person name="Straeten D.V.D."/>
            <person name="Gould S.B."/>
            <person name="Rensing S.A."/>
        </authorList>
    </citation>
    <scope>NUCLEOTIDE SEQUENCE [LARGE SCALE GENOMIC DNA]</scope>
    <source>
        <strain evidence="2 3">S276</strain>
    </source>
</reference>
<dbReference type="Proteomes" id="UP000265515">
    <property type="component" value="Unassembled WGS sequence"/>
</dbReference>
<feature type="compositionally biased region" description="Basic and acidic residues" evidence="1">
    <location>
        <begin position="268"/>
        <end position="278"/>
    </location>
</feature>
<feature type="region of interest" description="Disordered" evidence="1">
    <location>
        <begin position="253"/>
        <end position="278"/>
    </location>
</feature>
<dbReference type="EMBL" id="BFEA01000224">
    <property type="protein sequence ID" value="GBG75432.1"/>
    <property type="molecule type" value="Genomic_DNA"/>
</dbReference>
<evidence type="ECO:0000313" key="2">
    <source>
        <dbReference type="EMBL" id="GBG75432.1"/>
    </source>
</evidence>
<feature type="compositionally biased region" description="Basic and acidic residues" evidence="1">
    <location>
        <begin position="153"/>
        <end position="162"/>
    </location>
</feature>
<accession>A0A388KZM0</accession>
<feature type="region of interest" description="Disordered" evidence="1">
    <location>
        <begin position="64"/>
        <end position="162"/>
    </location>
</feature>
<feature type="compositionally biased region" description="Basic and acidic residues" evidence="1">
    <location>
        <begin position="96"/>
        <end position="116"/>
    </location>
</feature>
<keyword evidence="3" id="KW-1185">Reference proteome</keyword>
<name>A0A388KZM0_CHABU</name>
<protein>
    <submittedName>
        <fullName evidence="2">Uncharacterized protein</fullName>
    </submittedName>
</protein>
<evidence type="ECO:0000313" key="3">
    <source>
        <dbReference type="Proteomes" id="UP000265515"/>
    </source>
</evidence>